<accession>A0A2N0D901</accession>
<dbReference type="Gene3D" id="3.40.50.300">
    <property type="entry name" value="P-loop containing nucleotide triphosphate hydrolases"/>
    <property type="match status" value="1"/>
</dbReference>
<organism evidence="12 14">
    <name type="scientific">Rhizobium sullae</name>
    <name type="common">Rhizobium hedysari</name>
    <dbReference type="NCBI Taxonomy" id="50338"/>
    <lineage>
        <taxon>Bacteria</taxon>
        <taxon>Pseudomonadati</taxon>
        <taxon>Pseudomonadota</taxon>
        <taxon>Alphaproteobacteria</taxon>
        <taxon>Hyphomicrobiales</taxon>
        <taxon>Rhizobiaceae</taxon>
        <taxon>Rhizobium/Agrobacterium group</taxon>
        <taxon>Rhizobium</taxon>
    </lineage>
</organism>
<keyword evidence="15" id="KW-1185">Reference proteome</keyword>
<comment type="subunit">
    <text evidence="11">Monomer.</text>
</comment>
<dbReference type="PANTHER" id="PTHR21087">
    <property type="entry name" value="SHIKIMATE KINASE"/>
    <property type="match status" value="1"/>
</dbReference>
<dbReference type="HAMAP" id="MF_00109">
    <property type="entry name" value="Shikimate_kinase"/>
    <property type="match status" value="1"/>
</dbReference>
<keyword evidence="4 11" id="KW-0028">Amino-acid biosynthesis</keyword>
<keyword evidence="7 11" id="KW-0418">Kinase</keyword>
<dbReference type="OrthoDB" id="9800332at2"/>
<feature type="binding site" evidence="11">
    <location>
        <position position="54"/>
    </location>
    <ligand>
        <name>substrate</name>
    </ligand>
</feature>
<keyword evidence="11" id="KW-0963">Cytoplasm</keyword>
<dbReference type="Proteomes" id="UP001060123">
    <property type="component" value="Chromosome"/>
</dbReference>
<evidence type="ECO:0000313" key="13">
    <source>
        <dbReference type="EMBL" id="UWU13682.1"/>
    </source>
</evidence>
<reference evidence="12 14" key="2">
    <citation type="submission" date="2017-12" db="EMBL/GenBank/DDBJ databases">
        <title>Genome sequence of Rhizobium sullae HCNT1 isolated from Sulla coronaria nodules and featuring peculiar denitrification phenotypes.</title>
        <authorList>
            <person name="De Diego-Diaz B."/>
            <person name="Treu L."/>
            <person name="Campanaro S."/>
            <person name="Da Silva Duarte V."/>
            <person name="Basaglia M."/>
            <person name="Favaro L."/>
            <person name="Casella S."/>
            <person name="Squartini A."/>
        </authorList>
    </citation>
    <scope>NUCLEOTIDE SEQUENCE [LARGE SCALE GENOMIC DNA]</scope>
    <source>
        <strain evidence="12 14">HCNT1</strain>
    </source>
</reference>
<dbReference type="GO" id="GO:0005524">
    <property type="term" value="F:ATP binding"/>
    <property type="evidence" value="ECO:0007669"/>
    <property type="project" value="UniProtKB-UniRule"/>
</dbReference>
<feature type="binding site" evidence="11">
    <location>
        <position position="138"/>
    </location>
    <ligand>
        <name>ATP</name>
        <dbReference type="ChEBI" id="CHEBI:30616"/>
    </ligand>
</feature>
<dbReference type="UniPathway" id="UPA00053">
    <property type="reaction ID" value="UER00088"/>
</dbReference>
<protein>
    <recommendedName>
        <fullName evidence="3 11">Shikimate kinase</fullName>
        <shortName evidence="11">SK</shortName>
        <ecNumber evidence="3 11">2.7.1.71</ecNumber>
    </recommendedName>
</protein>
<evidence type="ECO:0000256" key="9">
    <source>
        <dbReference type="ARBA" id="ARBA00023141"/>
    </source>
</evidence>
<dbReference type="NCBIfam" id="NF010552">
    <property type="entry name" value="PRK13946.1"/>
    <property type="match status" value="1"/>
</dbReference>
<gene>
    <name evidence="11" type="primary">aroK</name>
    <name evidence="12" type="ORF">CWR43_15830</name>
    <name evidence="13" type="ORF">N2599_16305</name>
</gene>
<keyword evidence="11" id="KW-0479">Metal-binding</keyword>
<keyword evidence="8 11" id="KW-0067">ATP-binding</keyword>
<evidence type="ECO:0000256" key="5">
    <source>
        <dbReference type="ARBA" id="ARBA00022679"/>
    </source>
</evidence>
<feature type="binding site" evidence="11">
    <location>
        <position position="157"/>
    </location>
    <ligand>
        <name>substrate</name>
    </ligand>
</feature>
<dbReference type="Pfam" id="PF01202">
    <property type="entry name" value="SKI"/>
    <property type="match status" value="1"/>
</dbReference>
<evidence type="ECO:0000313" key="15">
    <source>
        <dbReference type="Proteomes" id="UP001060123"/>
    </source>
</evidence>
<reference evidence="13" key="3">
    <citation type="submission" date="2022-09" db="EMBL/GenBank/DDBJ databases">
        <title>Australian commercial rhizobial inoculants.</title>
        <authorList>
            <person name="Kohlmeier M.G."/>
            <person name="O'Hara G.W."/>
            <person name="Colombi E."/>
            <person name="Ramsay J.P."/>
            <person name="Terpolilli J."/>
        </authorList>
    </citation>
    <scope>NUCLEOTIDE SEQUENCE</scope>
    <source>
        <strain evidence="13">WSM1592</strain>
    </source>
</reference>
<comment type="function">
    <text evidence="11">Catalyzes the specific phosphorylation of the 3-hydroxyl group of shikimic acid using ATP as a cosubstrate.</text>
</comment>
<evidence type="ECO:0000256" key="4">
    <source>
        <dbReference type="ARBA" id="ARBA00022605"/>
    </source>
</evidence>
<dbReference type="PROSITE" id="PS01128">
    <property type="entry name" value="SHIKIMATE_KINASE"/>
    <property type="match status" value="1"/>
</dbReference>
<evidence type="ECO:0000256" key="7">
    <source>
        <dbReference type="ARBA" id="ARBA00022777"/>
    </source>
</evidence>
<dbReference type="GO" id="GO:0008652">
    <property type="term" value="P:amino acid biosynthetic process"/>
    <property type="evidence" value="ECO:0007669"/>
    <property type="project" value="UniProtKB-KW"/>
</dbReference>
<evidence type="ECO:0000313" key="12">
    <source>
        <dbReference type="EMBL" id="PKA42585.1"/>
    </source>
</evidence>
<dbReference type="SUPFAM" id="SSF52540">
    <property type="entry name" value="P-loop containing nucleoside triphosphate hydrolases"/>
    <property type="match status" value="1"/>
</dbReference>
<evidence type="ECO:0000256" key="10">
    <source>
        <dbReference type="ARBA" id="ARBA00048567"/>
    </source>
</evidence>
<dbReference type="EMBL" id="PIQN01000010">
    <property type="protein sequence ID" value="PKA42585.1"/>
    <property type="molecule type" value="Genomic_DNA"/>
</dbReference>
<dbReference type="InterPro" id="IPR023000">
    <property type="entry name" value="Shikimate_kinase_CS"/>
</dbReference>
<dbReference type="InterPro" id="IPR027417">
    <property type="entry name" value="P-loop_NTPase"/>
</dbReference>
<feature type="binding site" evidence="11">
    <location>
        <position position="100"/>
    </location>
    <ligand>
        <name>substrate</name>
    </ligand>
</feature>
<dbReference type="EC" id="2.7.1.71" evidence="3 11"/>
<keyword evidence="11" id="KW-0460">Magnesium</keyword>
<evidence type="ECO:0000256" key="3">
    <source>
        <dbReference type="ARBA" id="ARBA00012154"/>
    </source>
</evidence>
<feature type="binding site" evidence="11">
    <location>
        <position position="78"/>
    </location>
    <ligand>
        <name>substrate</name>
    </ligand>
</feature>
<evidence type="ECO:0000256" key="1">
    <source>
        <dbReference type="ARBA" id="ARBA00004842"/>
    </source>
</evidence>
<dbReference type="AlphaFoldDB" id="A0A2N0D901"/>
<dbReference type="EMBL" id="CP104143">
    <property type="protein sequence ID" value="UWU13682.1"/>
    <property type="molecule type" value="Genomic_DNA"/>
</dbReference>
<comment type="pathway">
    <text evidence="1 11">Metabolic intermediate biosynthesis; chorismate biosynthesis; chorismate from D-erythrose 4-phosphate and phosphoenolpyruvate: step 5/7.</text>
</comment>
<dbReference type="PRINTS" id="PR01100">
    <property type="entry name" value="SHIKIMTKNASE"/>
</dbReference>
<evidence type="ECO:0000256" key="6">
    <source>
        <dbReference type="ARBA" id="ARBA00022741"/>
    </source>
</evidence>
<keyword evidence="5 11" id="KW-0808">Transferase</keyword>
<dbReference type="GO" id="GO:0004765">
    <property type="term" value="F:shikimate kinase activity"/>
    <property type="evidence" value="ECO:0007669"/>
    <property type="project" value="UniProtKB-UniRule"/>
</dbReference>
<keyword evidence="6 11" id="KW-0547">Nucleotide-binding</keyword>
<evidence type="ECO:0000256" key="11">
    <source>
        <dbReference type="HAMAP-Rule" id="MF_00109"/>
    </source>
</evidence>
<proteinExistence type="inferred from homology"/>
<comment type="catalytic activity">
    <reaction evidence="10 11">
        <text>shikimate + ATP = 3-phosphoshikimate + ADP + H(+)</text>
        <dbReference type="Rhea" id="RHEA:13121"/>
        <dbReference type="ChEBI" id="CHEBI:15378"/>
        <dbReference type="ChEBI" id="CHEBI:30616"/>
        <dbReference type="ChEBI" id="CHEBI:36208"/>
        <dbReference type="ChEBI" id="CHEBI:145989"/>
        <dbReference type="ChEBI" id="CHEBI:456216"/>
        <dbReference type="EC" id="2.7.1.71"/>
    </reaction>
</comment>
<dbReference type="GO" id="GO:0009073">
    <property type="term" value="P:aromatic amino acid family biosynthetic process"/>
    <property type="evidence" value="ECO:0007669"/>
    <property type="project" value="UniProtKB-KW"/>
</dbReference>
<dbReference type="GO" id="GO:0005829">
    <property type="term" value="C:cytosol"/>
    <property type="evidence" value="ECO:0007669"/>
    <property type="project" value="TreeGrafter"/>
</dbReference>
<dbReference type="STRING" id="1041146.GCA_000427985_03478"/>
<sequence>MSDPVLKVGDSLKDRARAALGSRNLILVGLMGAGKSSVGRIVAHQLGVPFIDSDVEIERVSRMTISELFAAYGEEEFRALETRVMKRLLKSGPRVISTGGGAFVNEQTRKHIKKSGLSVWLKADLDVLWERVNKRDTRPLLKTENPKQTLKNLMNARYPIYAEADITVLSRDVRKEIMADEVLKAMIEAQTESAVS</sequence>
<dbReference type="GO" id="GO:0009423">
    <property type="term" value="P:chorismate biosynthetic process"/>
    <property type="evidence" value="ECO:0007669"/>
    <property type="project" value="UniProtKB-UniRule"/>
</dbReference>
<dbReference type="PANTHER" id="PTHR21087:SF16">
    <property type="entry name" value="SHIKIMATE KINASE 1, CHLOROPLASTIC"/>
    <property type="match status" value="1"/>
</dbReference>
<feature type="binding site" evidence="11">
    <location>
        <begin position="32"/>
        <end position="37"/>
    </location>
    <ligand>
        <name>ATP</name>
        <dbReference type="ChEBI" id="CHEBI:30616"/>
    </ligand>
</feature>
<evidence type="ECO:0000313" key="14">
    <source>
        <dbReference type="Proteomes" id="UP000232164"/>
    </source>
</evidence>
<evidence type="ECO:0000256" key="8">
    <source>
        <dbReference type="ARBA" id="ARBA00022840"/>
    </source>
</evidence>
<dbReference type="InterPro" id="IPR031322">
    <property type="entry name" value="Shikimate/glucono_kinase"/>
</dbReference>
<dbReference type="InterPro" id="IPR000623">
    <property type="entry name" value="Shikimate_kinase/TSH1"/>
</dbReference>
<comment type="caution">
    <text evidence="11">Lacks conserved residue(s) required for the propagation of feature annotation.</text>
</comment>
<comment type="subcellular location">
    <subcellularLocation>
        <location evidence="11">Cytoplasm</location>
    </subcellularLocation>
</comment>
<feature type="binding site" evidence="11">
    <location>
        <position position="36"/>
    </location>
    <ligand>
        <name>Mg(2+)</name>
        <dbReference type="ChEBI" id="CHEBI:18420"/>
    </ligand>
</feature>
<dbReference type="GO" id="GO:0000287">
    <property type="term" value="F:magnesium ion binding"/>
    <property type="evidence" value="ECO:0007669"/>
    <property type="project" value="UniProtKB-UniRule"/>
</dbReference>
<reference evidence="12 14" key="1">
    <citation type="submission" date="2017-11" db="EMBL/GenBank/DDBJ databases">
        <authorList>
            <person name="Han C.G."/>
        </authorList>
    </citation>
    <scope>NUCLEOTIDE SEQUENCE [LARGE SCALE GENOMIC DNA]</scope>
    <source>
        <strain evidence="12 14">HCNT1</strain>
    </source>
</reference>
<evidence type="ECO:0000256" key="2">
    <source>
        <dbReference type="ARBA" id="ARBA00006997"/>
    </source>
</evidence>
<keyword evidence="9 11" id="KW-0057">Aromatic amino acid biosynthesis</keyword>
<dbReference type="RefSeq" id="WP_027512361.1">
    <property type="nucleotide sequence ID" value="NZ_CP104143.1"/>
</dbReference>
<comment type="similarity">
    <text evidence="2 11">Belongs to the shikimate kinase family.</text>
</comment>
<dbReference type="CDD" id="cd00464">
    <property type="entry name" value="SK"/>
    <property type="match status" value="1"/>
</dbReference>
<dbReference type="Proteomes" id="UP000232164">
    <property type="component" value="Unassembled WGS sequence"/>
</dbReference>
<name>A0A2N0D901_RHISU</name>
<comment type="cofactor">
    <cofactor evidence="11">
        <name>Mg(2+)</name>
        <dbReference type="ChEBI" id="CHEBI:18420"/>
    </cofactor>
    <text evidence="11">Binds 1 Mg(2+) ion per subunit.</text>
</comment>